<organism evidence="3 4">
    <name type="scientific">Clostridium fungisolvens</name>
    <dbReference type="NCBI Taxonomy" id="1604897"/>
    <lineage>
        <taxon>Bacteria</taxon>
        <taxon>Bacillati</taxon>
        <taxon>Bacillota</taxon>
        <taxon>Clostridia</taxon>
        <taxon>Eubacteriales</taxon>
        <taxon>Clostridiaceae</taxon>
        <taxon>Clostridium</taxon>
    </lineage>
</organism>
<dbReference type="GO" id="GO:0016787">
    <property type="term" value="F:hydrolase activity"/>
    <property type="evidence" value="ECO:0007669"/>
    <property type="project" value="InterPro"/>
</dbReference>
<evidence type="ECO:0000313" key="3">
    <source>
        <dbReference type="EMBL" id="GFP77798.1"/>
    </source>
</evidence>
<feature type="chain" id="PRO_5027945586" description="Cell wall hydrolase SleB domain-containing protein" evidence="1">
    <location>
        <begin position="25"/>
        <end position="206"/>
    </location>
</feature>
<comment type="caution">
    <text evidence="3">The sequence shown here is derived from an EMBL/GenBank/DDBJ whole genome shotgun (WGS) entry which is preliminary data.</text>
</comment>
<sequence>MNKLKCCIFFLFIFLTFDSVSVFANELVNYSPINDGPKIIMSKDIKENNIKFYGRGISNESSELYHEKESVVEVFNYQNHHLYLTDDDIYLMSQVVFAESHGEPYEGKVAVASVILNRVTNPSFPNSVEGVIKQKNAFSCVRDGKISVTPDNECRDAVMDAIKGKDPTSNALFFYNPQTSTCSWMKQIDKKNMKTIGKHVFFQTKK</sequence>
<dbReference type="Proteomes" id="UP000580568">
    <property type="component" value="Unassembled WGS sequence"/>
</dbReference>
<evidence type="ECO:0000259" key="2">
    <source>
        <dbReference type="Pfam" id="PF07486"/>
    </source>
</evidence>
<evidence type="ECO:0000313" key="4">
    <source>
        <dbReference type="Proteomes" id="UP000580568"/>
    </source>
</evidence>
<dbReference type="Pfam" id="PF07486">
    <property type="entry name" value="Hydrolase_2"/>
    <property type="match status" value="1"/>
</dbReference>
<protein>
    <recommendedName>
        <fullName evidence="2">Cell wall hydrolase SleB domain-containing protein</fullName>
    </recommendedName>
</protein>
<dbReference type="AlphaFoldDB" id="A0A6V8SRG2"/>
<feature type="signal peptide" evidence="1">
    <location>
        <begin position="1"/>
        <end position="24"/>
    </location>
</feature>
<dbReference type="Gene3D" id="1.10.10.2520">
    <property type="entry name" value="Cell wall hydrolase SleB, domain 1"/>
    <property type="match status" value="1"/>
</dbReference>
<evidence type="ECO:0000256" key="1">
    <source>
        <dbReference type="SAM" id="SignalP"/>
    </source>
</evidence>
<dbReference type="InterPro" id="IPR042047">
    <property type="entry name" value="SleB_dom1"/>
</dbReference>
<name>A0A6V8SRG2_9CLOT</name>
<dbReference type="Gene3D" id="6.20.240.60">
    <property type="match status" value="1"/>
</dbReference>
<feature type="domain" description="Cell wall hydrolase SleB" evidence="2">
    <location>
        <begin position="102"/>
        <end position="202"/>
    </location>
</feature>
<keyword evidence="1" id="KW-0732">Signal</keyword>
<proteinExistence type="predicted"/>
<dbReference type="InterPro" id="IPR011105">
    <property type="entry name" value="Cell_wall_hydrolase_SleB"/>
</dbReference>
<dbReference type="RefSeq" id="WP_244638193.1">
    <property type="nucleotide sequence ID" value="NZ_BLZR01000001.1"/>
</dbReference>
<keyword evidence="4" id="KW-1185">Reference proteome</keyword>
<accession>A0A6V8SRG2</accession>
<gene>
    <name evidence="3" type="ORF">bsdtw1_03970</name>
</gene>
<reference evidence="3 4" key="1">
    <citation type="submission" date="2020-07" db="EMBL/GenBank/DDBJ databases">
        <title>A new beta-1,3-glucan-decomposing anaerobic bacterium isolated from anoxic soil subjected to biological soil disinfestation.</title>
        <authorList>
            <person name="Ueki A."/>
            <person name="Tonouchi A."/>
        </authorList>
    </citation>
    <scope>NUCLEOTIDE SEQUENCE [LARGE SCALE GENOMIC DNA]</scope>
    <source>
        <strain evidence="3 4">TW1</strain>
    </source>
</reference>
<dbReference type="EMBL" id="BLZR01000001">
    <property type="protein sequence ID" value="GFP77798.1"/>
    <property type="molecule type" value="Genomic_DNA"/>
</dbReference>